<evidence type="ECO:0000313" key="2">
    <source>
        <dbReference type="Proteomes" id="UP000183107"/>
    </source>
</evidence>
<accession>A0A1I4Z3D0</accession>
<proteinExistence type="predicted"/>
<keyword evidence="2" id="KW-1185">Reference proteome</keyword>
<sequence>MPQATVTLLENAYVFINEAIRNSRRAKRAERYWSFSILHLIQGLELLMKHVLQQQHPIFIFENIDNPKNTVGLTLCLERLKSIANVQIDEKEERVIKRATGQRNKIVHQEYEINPDYYRSVFVELFEFVHYFHAKHLDAELHDRIDPLLWRTEAALLAQFNAEWVTYRGRKLPRDLPFDIVVAQRYTALRQPSGSGYRYLDRERYLGELGSWCPDCAVNEGEYHTGFCDIEQCPSCGGQLLMCLVSSDRCNIEYWIPTKGKGIS</sequence>
<dbReference type="OrthoDB" id="8908934at2"/>
<protein>
    <submittedName>
        <fullName evidence="1">Uncharacterized protein</fullName>
    </submittedName>
</protein>
<evidence type="ECO:0000313" key="1">
    <source>
        <dbReference type="EMBL" id="SFN44784.1"/>
    </source>
</evidence>
<reference evidence="2" key="1">
    <citation type="submission" date="2016-10" db="EMBL/GenBank/DDBJ databases">
        <authorList>
            <person name="Varghese N."/>
        </authorList>
    </citation>
    <scope>NUCLEOTIDE SEQUENCE [LARGE SCALE GENOMIC DNA]</scope>
    <source>
        <strain evidence="2">Nsp8</strain>
    </source>
</reference>
<organism evidence="1 2">
    <name type="scientific">Nitrosospira briensis</name>
    <dbReference type="NCBI Taxonomy" id="35799"/>
    <lineage>
        <taxon>Bacteria</taxon>
        <taxon>Pseudomonadati</taxon>
        <taxon>Pseudomonadota</taxon>
        <taxon>Betaproteobacteria</taxon>
        <taxon>Nitrosomonadales</taxon>
        <taxon>Nitrosomonadaceae</taxon>
        <taxon>Nitrosospira</taxon>
    </lineage>
</organism>
<dbReference type="AlphaFoldDB" id="A0A1I4Z3D0"/>
<gene>
    <name evidence="1" type="ORF">SAMN05216386_1008</name>
</gene>
<dbReference type="Proteomes" id="UP000183107">
    <property type="component" value="Unassembled WGS sequence"/>
</dbReference>
<name>A0A1I4Z3D0_9PROT</name>
<dbReference type="EMBL" id="FOVJ01000001">
    <property type="protein sequence ID" value="SFN44784.1"/>
    <property type="molecule type" value="Genomic_DNA"/>
</dbReference>